<feature type="signal peptide" evidence="1">
    <location>
        <begin position="1"/>
        <end position="30"/>
    </location>
</feature>
<evidence type="ECO:0000313" key="2">
    <source>
        <dbReference type="EMBL" id="TEW73782.1"/>
    </source>
</evidence>
<protein>
    <recommendedName>
        <fullName evidence="4">Intradiol ring-cleavage dioxygenases domain-containing protein</fullName>
    </recommendedName>
</protein>
<organism evidence="2 3">
    <name type="scientific">Gramella jeungdoensis</name>
    <dbReference type="NCBI Taxonomy" id="708091"/>
    <lineage>
        <taxon>Bacteria</taxon>
        <taxon>Pseudomonadati</taxon>
        <taxon>Bacteroidota</taxon>
        <taxon>Flavobacteriia</taxon>
        <taxon>Flavobacteriales</taxon>
        <taxon>Flavobacteriaceae</taxon>
        <taxon>Christiangramia</taxon>
    </lineage>
</organism>
<accession>A0A4Y8ASY4</accession>
<dbReference type="EMBL" id="SNQI01000003">
    <property type="protein sequence ID" value="TEW73782.1"/>
    <property type="molecule type" value="Genomic_DNA"/>
</dbReference>
<keyword evidence="3" id="KW-1185">Reference proteome</keyword>
<dbReference type="AlphaFoldDB" id="A0A4Y8ASY4"/>
<evidence type="ECO:0000256" key="1">
    <source>
        <dbReference type="SAM" id="SignalP"/>
    </source>
</evidence>
<evidence type="ECO:0000313" key="3">
    <source>
        <dbReference type="Proteomes" id="UP000298517"/>
    </source>
</evidence>
<reference evidence="2 3" key="1">
    <citation type="journal article" date="2011" name="J. Microbiol.">
        <title>Gramella jeungdoensis sp. nov., isolated from a solar saltern in Korea.</title>
        <authorList>
            <person name="Joung Y."/>
            <person name="Kim H."/>
            <person name="Jang T."/>
            <person name="Ahn T.S."/>
            <person name="Joh K."/>
        </authorList>
    </citation>
    <scope>NUCLEOTIDE SEQUENCE [LARGE SCALE GENOMIC DNA]</scope>
    <source>
        <strain evidence="2 3">KCTC 23123</strain>
    </source>
</reference>
<keyword evidence="1" id="KW-0732">Signal</keyword>
<comment type="caution">
    <text evidence="2">The sequence shown here is derived from an EMBL/GenBank/DDBJ whole genome shotgun (WGS) entry which is preliminary data.</text>
</comment>
<sequence length="184" mass="21194">MKNIPSRRLFLRKSAIATTGVLLLSSSSIANTLTNTDSPFDGYNPYSEEKTDLRISTLFGKHLTVKGKIYNKNGTFPLSNAIIEVWHLSPNSTKFKHRAKLKTNSFGEYSFTSDFPNREQGKMPRIYFKISNSETYYFTELVINRTGAHITDKHWHDNQLLKEHLFPITEEFENYSSVTFNISL</sequence>
<dbReference type="PROSITE" id="PS51318">
    <property type="entry name" value="TAT"/>
    <property type="match status" value="1"/>
</dbReference>
<dbReference type="InterPro" id="IPR006311">
    <property type="entry name" value="TAT_signal"/>
</dbReference>
<dbReference type="InterPro" id="IPR015889">
    <property type="entry name" value="Intradiol_dOase_core"/>
</dbReference>
<dbReference type="Proteomes" id="UP000298517">
    <property type="component" value="Unassembled WGS sequence"/>
</dbReference>
<dbReference type="GO" id="GO:0005506">
    <property type="term" value="F:iron ion binding"/>
    <property type="evidence" value="ECO:0007669"/>
    <property type="project" value="InterPro"/>
</dbReference>
<proteinExistence type="predicted"/>
<dbReference type="RefSeq" id="WP_134248181.1">
    <property type="nucleotide sequence ID" value="NZ_SNQI01000003.1"/>
</dbReference>
<dbReference type="SUPFAM" id="SSF49482">
    <property type="entry name" value="Aromatic compound dioxygenase"/>
    <property type="match status" value="1"/>
</dbReference>
<dbReference type="GO" id="GO:0016702">
    <property type="term" value="F:oxidoreductase activity, acting on single donors with incorporation of molecular oxygen, incorporation of two atoms of oxygen"/>
    <property type="evidence" value="ECO:0007669"/>
    <property type="project" value="InterPro"/>
</dbReference>
<feature type="chain" id="PRO_5021335085" description="Intradiol ring-cleavage dioxygenases domain-containing protein" evidence="1">
    <location>
        <begin position="31"/>
        <end position="184"/>
    </location>
</feature>
<evidence type="ECO:0008006" key="4">
    <source>
        <dbReference type="Google" id="ProtNLM"/>
    </source>
</evidence>
<name>A0A4Y8ASY4_9FLAO</name>
<dbReference type="OrthoDB" id="1176494at2"/>
<gene>
    <name evidence="2" type="ORF">E2488_09885</name>
</gene>
<dbReference type="Gene3D" id="2.60.130.10">
    <property type="entry name" value="Aromatic compound dioxygenase"/>
    <property type="match status" value="1"/>
</dbReference>